<organism evidence="1 2">
    <name type="scientific">Qingshengfaniella alkalisoli</name>
    <dbReference type="NCBI Taxonomy" id="2599296"/>
    <lineage>
        <taxon>Bacteria</taxon>
        <taxon>Pseudomonadati</taxon>
        <taxon>Pseudomonadota</taxon>
        <taxon>Alphaproteobacteria</taxon>
        <taxon>Rhodobacterales</taxon>
        <taxon>Paracoccaceae</taxon>
        <taxon>Qingshengfaniella</taxon>
    </lineage>
</organism>
<gene>
    <name evidence="1" type="ORF">FPZ52_11960</name>
</gene>
<dbReference type="AlphaFoldDB" id="A0A5B8IXI0"/>
<accession>A0A5B8IXI0</accession>
<geneLocation type="plasmid" evidence="1 2">
    <name>unnamed1</name>
</geneLocation>
<evidence type="ECO:0000313" key="1">
    <source>
        <dbReference type="EMBL" id="QDY70424.1"/>
    </source>
</evidence>
<protein>
    <submittedName>
        <fullName evidence="1">Uncharacterized protein</fullName>
    </submittedName>
</protein>
<proteinExistence type="predicted"/>
<keyword evidence="2" id="KW-1185">Reference proteome</keyword>
<dbReference type="KEGG" id="lit:FPZ52_11960"/>
<keyword evidence="1" id="KW-0614">Plasmid</keyword>
<reference evidence="1 2" key="1">
    <citation type="submission" date="2019-07" db="EMBL/GenBank/DDBJ databases">
        <title>Litoreibacter alkalisoli sp. nov., isolated from saline-alkaline soil.</title>
        <authorList>
            <person name="Wang S."/>
            <person name="Xu L."/>
            <person name="Xing Y.-T."/>
            <person name="Sun J.-Q."/>
        </authorList>
    </citation>
    <scope>NUCLEOTIDE SEQUENCE [LARGE SCALE GENOMIC DNA]</scope>
    <source>
        <strain evidence="1 2">LN3S51</strain>
        <plasmid evidence="1 2">unnamed1</plasmid>
    </source>
</reference>
<evidence type="ECO:0000313" key="2">
    <source>
        <dbReference type="Proteomes" id="UP000318483"/>
    </source>
</evidence>
<name>A0A5B8IXI0_9RHOB</name>
<sequence length="96" mass="10802">MRIRPPAGVQQIFRTMGRGWRLFDLSETALATRVEVSGASFAYLLDILPRLPALHPEDIPGGSNAPPIWHIPQTEIAIRKVEEGEQRSAYLSRRKP</sequence>
<dbReference type="Proteomes" id="UP000318483">
    <property type="component" value="Plasmid unnamed1"/>
</dbReference>
<dbReference type="EMBL" id="CP042262">
    <property type="protein sequence ID" value="QDY70424.1"/>
    <property type="molecule type" value="Genomic_DNA"/>
</dbReference>
<dbReference type="RefSeq" id="WP_146365842.1">
    <property type="nucleotide sequence ID" value="NZ_CP042262.1"/>
</dbReference>